<reference evidence="2" key="2">
    <citation type="submission" date="2013-10" db="EMBL/GenBank/DDBJ databases">
        <authorList>
            <person name="Aslett M."/>
        </authorList>
    </citation>
    <scope>NUCLEOTIDE SEQUENCE [LARGE SCALE GENOMIC DNA]</scope>
    <source>
        <strain evidence="2">Houghton</strain>
    </source>
</reference>
<feature type="region of interest" description="Disordered" evidence="1">
    <location>
        <begin position="310"/>
        <end position="335"/>
    </location>
</feature>
<organism evidence="2 3">
    <name type="scientific">Eimeria mitis</name>
    <dbReference type="NCBI Taxonomy" id="44415"/>
    <lineage>
        <taxon>Eukaryota</taxon>
        <taxon>Sar</taxon>
        <taxon>Alveolata</taxon>
        <taxon>Apicomplexa</taxon>
        <taxon>Conoidasida</taxon>
        <taxon>Coccidia</taxon>
        <taxon>Eucoccidiorida</taxon>
        <taxon>Eimeriorina</taxon>
        <taxon>Eimeriidae</taxon>
        <taxon>Eimeria</taxon>
    </lineage>
</organism>
<dbReference type="Proteomes" id="UP000030744">
    <property type="component" value="Unassembled WGS sequence"/>
</dbReference>
<dbReference type="Gene3D" id="1.25.40.10">
    <property type="entry name" value="Tetratricopeptide repeat domain"/>
    <property type="match status" value="1"/>
</dbReference>
<dbReference type="AlphaFoldDB" id="U6KBA7"/>
<name>U6KBA7_9EIME</name>
<dbReference type="VEuPathDB" id="ToxoDB:EMH_0018650"/>
<dbReference type="GeneID" id="25376787"/>
<dbReference type="InterPro" id="IPR011990">
    <property type="entry name" value="TPR-like_helical_dom_sf"/>
</dbReference>
<dbReference type="RefSeq" id="XP_013356644.1">
    <property type="nucleotide sequence ID" value="XM_013501190.1"/>
</dbReference>
<protein>
    <submittedName>
        <fullName evidence="2">Uncharacterized protein</fullName>
    </submittedName>
</protein>
<evidence type="ECO:0000256" key="1">
    <source>
        <dbReference type="SAM" id="MobiDB-lite"/>
    </source>
</evidence>
<sequence>MAMHECEAYWQEFLRRPKEQLLLREEQKHLQKETASCMAAQKAAKVAELERAIAGCSPEKQNLLRPIMKTPGLLERLHECLLQCEGNINLFSERIDKDQALSALIQEKADEFKRNPQTFISQEQQFKELQEEATRPLDAAEMQYLKTRKWTDLPQEELAERMSKGEICPREEWIPGISKGKRPLEGAALEEHLSFGDRLLREGREAYTAKNSELAFMRFKQGIELMNWVEAKDKQQQTRVEHIFSLFLKNAAQAAIQLGKYQEAIRMHFMSEPVVSELKELRSLADFDYRRLVIRCRKYLPEVQRPILQRHGVGEPSSSSSSNSSSSSSSSGDNHRYNMRLLEKSVSFWRVKDETIDELTKDCLKAVFGDVADIDI</sequence>
<dbReference type="EMBL" id="HG686078">
    <property type="protein sequence ID" value="CDJ34081.1"/>
    <property type="molecule type" value="Genomic_DNA"/>
</dbReference>
<gene>
    <name evidence="2" type="ORF">EMH_0018650</name>
</gene>
<evidence type="ECO:0000313" key="3">
    <source>
        <dbReference type="Proteomes" id="UP000030744"/>
    </source>
</evidence>
<accession>U6KBA7</accession>
<evidence type="ECO:0000313" key="2">
    <source>
        <dbReference type="EMBL" id="CDJ34081.1"/>
    </source>
</evidence>
<feature type="compositionally biased region" description="Low complexity" evidence="1">
    <location>
        <begin position="317"/>
        <end position="331"/>
    </location>
</feature>
<reference evidence="2" key="1">
    <citation type="submission" date="2013-10" db="EMBL/GenBank/DDBJ databases">
        <title>Genomic analysis of the causative agents of coccidiosis in chickens.</title>
        <authorList>
            <person name="Reid A.J."/>
            <person name="Blake D."/>
            <person name="Billington K."/>
            <person name="Browne H."/>
            <person name="Dunn M."/>
            <person name="Hung S."/>
            <person name="Kawahara F."/>
            <person name="Miranda-Saavedra D."/>
            <person name="Mourier T."/>
            <person name="Nagra H."/>
            <person name="Otto T.D."/>
            <person name="Rawlings N."/>
            <person name="Sanchez A."/>
            <person name="Sanders M."/>
            <person name="Subramaniam C."/>
            <person name="Tay Y."/>
            <person name="Dear P."/>
            <person name="Doerig C."/>
            <person name="Gruber A."/>
            <person name="Parkinson J."/>
            <person name="Shirley M."/>
            <person name="Wan K.L."/>
            <person name="Berriman M."/>
            <person name="Tomley F."/>
            <person name="Pain A."/>
        </authorList>
    </citation>
    <scope>NUCLEOTIDE SEQUENCE [LARGE SCALE GENOMIC DNA]</scope>
    <source>
        <strain evidence="2">Houghton</strain>
    </source>
</reference>
<keyword evidence="3" id="KW-1185">Reference proteome</keyword>
<dbReference type="OrthoDB" id="2423701at2759"/>
<proteinExistence type="predicted"/>